<dbReference type="Pfam" id="PF06983">
    <property type="entry name" value="3-dmu-9_3-mt"/>
    <property type="match status" value="1"/>
</dbReference>
<dbReference type="EMBL" id="BPMK01000002">
    <property type="protein sequence ID" value="GIZ50502.1"/>
    <property type="molecule type" value="Genomic_DNA"/>
</dbReference>
<keyword evidence="3" id="KW-1185">Reference proteome</keyword>
<reference evidence="2 3" key="1">
    <citation type="journal article" date="2022" name="Int. J. Syst. Evol. Microbiol.">
        <title>Noviherbaspirillum aridicola sp. nov., isolated from an arid soil in Pakistan.</title>
        <authorList>
            <person name="Khan I.U."/>
            <person name="Saqib M."/>
            <person name="Amin A."/>
            <person name="Hussain F."/>
            <person name="Li L."/>
            <person name="Liu Y.H."/>
            <person name="Fang B.Z."/>
            <person name="Ahmed I."/>
            <person name="Li W.J."/>
        </authorList>
    </citation>
    <scope>NUCLEOTIDE SEQUENCE [LARGE SCALE GENOMIC DNA]</scope>
    <source>
        <strain evidence="2 3">NCCP-691</strain>
    </source>
</reference>
<accession>A0ABQ4Q028</accession>
<evidence type="ECO:0000313" key="3">
    <source>
        <dbReference type="Proteomes" id="UP000887222"/>
    </source>
</evidence>
<dbReference type="CDD" id="cd06588">
    <property type="entry name" value="PhnB_like"/>
    <property type="match status" value="1"/>
</dbReference>
<proteinExistence type="predicted"/>
<dbReference type="Gene3D" id="3.10.180.10">
    <property type="entry name" value="2,3-Dihydroxybiphenyl 1,2-Dioxygenase, domain 1"/>
    <property type="match status" value="1"/>
</dbReference>
<gene>
    <name evidence="2" type="ORF">NCCP691_05160</name>
</gene>
<evidence type="ECO:0000259" key="1">
    <source>
        <dbReference type="Pfam" id="PF06983"/>
    </source>
</evidence>
<name>A0ABQ4Q028_9BURK</name>
<dbReference type="InterPro" id="IPR029068">
    <property type="entry name" value="Glyas_Bleomycin-R_OHBP_Dase"/>
</dbReference>
<dbReference type="RefSeq" id="WP_220806678.1">
    <property type="nucleotide sequence ID" value="NZ_BPMK01000002.1"/>
</dbReference>
<evidence type="ECO:0000313" key="2">
    <source>
        <dbReference type="EMBL" id="GIZ50502.1"/>
    </source>
</evidence>
<feature type="domain" description="PhnB-like" evidence="1">
    <location>
        <begin position="4"/>
        <end position="134"/>
    </location>
</feature>
<dbReference type="Proteomes" id="UP000887222">
    <property type="component" value="Unassembled WGS sequence"/>
</dbReference>
<dbReference type="PANTHER" id="PTHR33990:SF1">
    <property type="entry name" value="PROTEIN YJDN"/>
    <property type="match status" value="1"/>
</dbReference>
<dbReference type="InterPro" id="IPR028973">
    <property type="entry name" value="PhnB-like"/>
</dbReference>
<dbReference type="SUPFAM" id="SSF54593">
    <property type="entry name" value="Glyoxalase/Bleomycin resistance protein/Dihydroxybiphenyl dioxygenase"/>
    <property type="match status" value="1"/>
</dbReference>
<comment type="caution">
    <text evidence="2">The sequence shown here is derived from an EMBL/GenBank/DDBJ whole genome shotgun (WGS) entry which is preliminary data.</text>
</comment>
<dbReference type="PANTHER" id="PTHR33990">
    <property type="entry name" value="PROTEIN YJDN-RELATED"/>
    <property type="match status" value="1"/>
</dbReference>
<protein>
    <submittedName>
        <fullName evidence="2">VOC family protein</fullName>
    </submittedName>
</protein>
<sequence length="139" mass="15424">MQVQAYLFFHGRCEEALTFYRESLGAEVPVMMRFRDCPDPLPPGMIPDGFDEKIMHAEFRIGDSIVMASDGCTAQAPSFQGFALSISAPDETQARRLFDKLADGGQVQMPLGKTFFSPCFGSVADRYGMNWMVVVPQPT</sequence>
<organism evidence="2 3">
    <name type="scientific">Noviherbaspirillum aridicola</name>
    <dbReference type="NCBI Taxonomy" id="2849687"/>
    <lineage>
        <taxon>Bacteria</taxon>
        <taxon>Pseudomonadati</taxon>
        <taxon>Pseudomonadota</taxon>
        <taxon>Betaproteobacteria</taxon>
        <taxon>Burkholderiales</taxon>
        <taxon>Oxalobacteraceae</taxon>
        <taxon>Noviherbaspirillum</taxon>
    </lineage>
</organism>